<sequence length="929" mass="103419">MVLQELSKDTVRLIKSTQVITTPVSVVKELLENSIDAGATTVSVRLENHGFTLVEVRDNGSGIGDDDVEFIAKPHFTSKISAFADLASLNTYGFRGEALASLCTVAEVSVCTKTKHSVMGHTYTFDHSGTVASKKPAATPNGTTIVARNLFKNLPVRKHYYGSTKRRKEELKKVEDLMLAFTLAAPGVHLTLSHDKCVILQKGSVNNIQEALMNTFPAIYKDLVLKENCKEDIRVEAYLPKSGSCGNPNLSRTTPERFFVMVNERPVIHKSIQKLVKAFYSQKLQGSHGRYPLGVVRFKVPPASVDINLEPDKTKILFKNENQVLEVMQDILSELYGPLDPSKSDDKDTSDLNHKIDITCTYGGFTQDSEVQEKEQVNSTQDVDLLDRHFNKAKKKNVSACNGKIQTVFTTQATVGDGIPVYKIPPLPRLDRTDNEHKNDDCDKLVQPEKDTSSMEALEDMSPFTTDIGDIQDDKHRALRKEKEMLETVQLLSTGTLGLKPPLSDSNAVPDAAKRPKRCVSLELSGMLATPPKKPKTSSLPRVSHEYIYGTPVKKPSSPFILFSRDVRRQVLSEYPGADFAFVAKQMADRWKTLDPDSKNHYQELAKAEADKYHREVKVIKDSRGSPLAGRCKTSGSLDRYIAPLTPYIKNKEAIQKQQHVADRPCLQHSKDVRCSLDIIRDKLKKKHSPKSPSDVMTIIGRVTASGGWICSQGSDIMALNVYRVYEVALYQNLLKTFKLSMRPLDDSLPFNASTVGMDNWAALLKLPRELVPDRNYYCITDQRLIANGFHVALFPGATASVAISHGEVTQMTDAVGFYGVADLKEILSVLTGSPLASLQQTRPLKLQHWIKAEAVRMVRSAPNILKQEDVLEKVKGLQLLLSGAEGGNQLPLDHQCIHGRPLLTKLYSLEELPCPKRKQRKILNKIEN</sequence>
<dbReference type="InterPro" id="IPR020568">
    <property type="entry name" value="Ribosomal_Su5_D2-typ_SF"/>
</dbReference>
<reference evidence="6" key="1">
    <citation type="submission" date="2020-07" db="EMBL/GenBank/DDBJ databases">
        <title>The High-quality genome of the commercially important snow crab, Chionoecetes opilio.</title>
        <authorList>
            <person name="Jeong J.-H."/>
            <person name="Ryu S."/>
        </authorList>
    </citation>
    <scope>NUCLEOTIDE SEQUENCE</scope>
    <source>
        <strain evidence="6">MADBK_172401_WGS</strain>
        <tissue evidence="6">Digestive gland</tissue>
    </source>
</reference>
<dbReference type="OrthoDB" id="10254304at2759"/>
<dbReference type="Gene3D" id="1.10.30.10">
    <property type="entry name" value="High mobility group box domain"/>
    <property type="match status" value="1"/>
</dbReference>
<evidence type="ECO:0000313" key="6">
    <source>
        <dbReference type="EMBL" id="KAG0728559.1"/>
    </source>
</evidence>
<dbReference type="CDD" id="cd16926">
    <property type="entry name" value="HATPase_MutL-MLH-PMS-like"/>
    <property type="match status" value="1"/>
</dbReference>
<dbReference type="Gene3D" id="3.30.230.10">
    <property type="match status" value="1"/>
</dbReference>
<dbReference type="FunFam" id="3.30.565.10:FF:000017">
    <property type="entry name" value="PMS1 homolog 1, mismatch repair system component"/>
    <property type="match status" value="1"/>
</dbReference>
<dbReference type="PROSITE" id="PS00058">
    <property type="entry name" value="DNA_MISMATCH_REPAIR_1"/>
    <property type="match status" value="1"/>
</dbReference>
<keyword evidence="3" id="KW-0539">Nucleus</keyword>
<keyword evidence="2" id="KW-0227">DNA damage</keyword>
<keyword evidence="7" id="KW-1185">Reference proteome</keyword>
<dbReference type="InterPro" id="IPR013507">
    <property type="entry name" value="DNA_mismatch_S5_2-like"/>
</dbReference>
<feature type="region of interest" description="Disordered" evidence="4">
    <location>
        <begin position="426"/>
        <end position="455"/>
    </location>
</feature>
<dbReference type="InterPro" id="IPR036890">
    <property type="entry name" value="HATPase_C_sf"/>
</dbReference>
<evidence type="ECO:0000256" key="3">
    <source>
        <dbReference type="PROSITE-ProRule" id="PRU00267"/>
    </source>
</evidence>
<feature type="compositionally biased region" description="Basic and acidic residues" evidence="4">
    <location>
        <begin position="429"/>
        <end position="453"/>
    </location>
</feature>
<feature type="DNA-binding region" description="HMG box" evidence="3">
    <location>
        <begin position="553"/>
        <end position="621"/>
    </location>
</feature>
<dbReference type="SUPFAM" id="SSF54211">
    <property type="entry name" value="Ribosomal protein S5 domain 2-like"/>
    <property type="match status" value="1"/>
</dbReference>
<organism evidence="6 7">
    <name type="scientific">Chionoecetes opilio</name>
    <name type="common">Atlantic snow crab</name>
    <name type="synonym">Cancer opilio</name>
    <dbReference type="NCBI Taxonomy" id="41210"/>
    <lineage>
        <taxon>Eukaryota</taxon>
        <taxon>Metazoa</taxon>
        <taxon>Ecdysozoa</taxon>
        <taxon>Arthropoda</taxon>
        <taxon>Crustacea</taxon>
        <taxon>Multicrustacea</taxon>
        <taxon>Malacostraca</taxon>
        <taxon>Eumalacostraca</taxon>
        <taxon>Eucarida</taxon>
        <taxon>Decapoda</taxon>
        <taxon>Pleocyemata</taxon>
        <taxon>Brachyura</taxon>
        <taxon>Eubrachyura</taxon>
        <taxon>Majoidea</taxon>
        <taxon>Majidae</taxon>
        <taxon>Chionoecetes</taxon>
    </lineage>
</organism>
<dbReference type="InterPro" id="IPR014721">
    <property type="entry name" value="Ribsml_uS5_D2-typ_fold_subgr"/>
</dbReference>
<accession>A0A8J4YQH2</accession>
<evidence type="ECO:0000313" key="7">
    <source>
        <dbReference type="Proteomes" id="UP000770661"/>
    </source>
</evidence>
<dbReference type="PANTHER" id="PTHR10073">
    <property type="entry name" value="DNA MISMATCH REPAIR PROTEIN MLH, PMS, MUTL"/>
    <property type="match status" value="1"/>
</dbReference>
<dbReference type="InterPro" id="IPR009071">
    <property type="entry name" value="HMG_box_dom"/>
</dbReference>
<dbReference type="Pfam" id="PF01119">
    <property type="entry name" value="DNA_mis_repair"/>
    <property type="match status" value="1"/>
</dbReference>
<dbReference type="SMART" id="SM01340">
    <property type="entry name" value="DNA_mis_repair"/>
    <property type="match status" value="1"/>
</dbReference>
<dbReference type="SUPFAM" id="SSF47095">
    <property type="entry name" value="HMG-box"/>
    <property type="match status" value="1"/>
</dbReference>
<dbReference type="FunFam" id="3.30.230.10:FF:000030">
    <property type="entry name" value="PMS1 homolog 1, mismatch repair system component"/>
    <property type="match status" value="1"/>
</dbReference>
<evidence type="ECO:0000259" key="5">
    <source>
        <dbReference type="PROSITE" id="PS50118"/>
    </source>
</evidence>
<name>A0A8J4YQH2_CHIOP</name>
<evidence type="ECO:0000256" key="1">
    <source>
        <dbReference type="ARBA" id="ARBA00006082"/>
    </source>
</evidence>
<dbReference type="PANTHER" id="PTHR10073:SF54">
    <property type="entry name" value="PMS1 PROTEIN HOMOLOG 1"/>
    <property type="match status" value="1"/>
</dbReference>
<dbReference type="Pfam" id="PF13589">
    <property type="entry name" value="HATPase_c_3"/>
    <property type="match status" value="1"/>
</dbReference>
<dbReference type="InterPro" id="IPR014762">
    <property type="entry name" value="DNA_mismatch_repair_CS"/>
</dbReference>
<dbReference type="NCBIfam" id="TIGR00585">
    <property type="entry name" value="mutl"/>
    <property type="match status" value="1"/>
</dbReference>
<comment type="similarity">
    <text evidence="1">Belongs to the DNA mismatch repair MutL/HexB family.</text>
</comment>
<dbReference type="SMART" id="SM00398">
    <property type="entry name" value="HMG"/>
    <property type="match status" value="1"/>
</dbReference>
<proteinExistence type="inferred from homology"/>
<dbReference type="Gene3D" id="3.30.565.10">
    <property type="entry name" value="Histidine kinase-like ATPase, C-terminal domain"/>
    <property type="match status" value="1"/>
</dbReference>
<dbReference type="InterPro" id="IPR002099">
    <property type="entry name" value="MutL/Mlh/PMS"/>
</dbReference>
<dbReference type="Pfam" id="PF00505">
    <property type="entry name" value="HMG_box"/>
    <property type="match status" value="1"/>
</dbReference>
<dbReference type="CDD" id="cd00084">
    <property type="entry name" value="HMG-box_SF"/>
    <property type="match status" value="1"/>
</dbReference>
<dbReference type="Proteomes" id="UP000770661">
    <property type="component" value="Unassembled WGS sequence"/>
</dbReference>
<dbReference type="AlphaFoldDB" id="A0A8J4YQH2"/>
<protein>
    <submittedName>
        <fullName evidence="6">PMS1 1</fullName>
    </submittedName>
</protein>
<dbReference type="EMBL" id="JACEEZ010002044">
    <property type="protein sequence ID" value="KAG0728559.1"/>
    <property type="molecule type" value="Genomic_DNA"/>
</dbReference>
<dbReference type="GO" id="GO:0030983">
    <property type="term" value="F:mismatched DNA binding"/>
    <property type="evidence" value="ECO:0007669"/>
    <property type="project" value="InterPro"/>
</dbReference>
<dbReference type="InterPro" id="IPR036910">
    <property type="entry name" value="HMG_box_dom_sf"/>
</dbReference>
<dbReference type="GO" id="GO:0006298">
    <property type="term" value="P:mismatch repair"/>
    <property type="evidence" value="ECO:0007669"/>
    <property type="project" value="InterPro"/>
</dbReference>
<dbReference type="InterPro" id="IPR038973">
    <property type="entry name" value="MutL/Mlh/Pms-like"/>
</dbReference>
<dbReference type="GO" id="GO:0016887">
    <property type="term" value="F:ATP hydrolysis activity"/>
    <property type="evidence" value="ECO:0007669"/>
    <property type="project" value="InterPro"/>
</dbReference>
<evidence type="ECO:0000256" key="2">
    <source>
        <dbReference type="ARBA" id="ARBA00022763"/>
    </source>
</evidence>
<dbReference type="GO" id="GO:0032389">
    <property type="term" value="C:MutLalpha complex"/>
    <property type="evidence" value="ECO:0007669"/>
    <property type="project" value="TreeGrafter"/>
</dbReference>
<comment type="caution">
    <text evidence="6">The sequence shown here is derived from an EMBL/GenBank/DDBJ whole genome shotgun (WGS) entry which is preliminary data.</text>
</comment>
<keyword evidence="3" id="KW-0238">DNA-binding</keyword>
<feature type="domain" description="HMG box" evidence="5">
    <location>
        <begin position="553"/>
        <end position="621"/>
    </location>
</feature>
<evidence type="ECO:0000256" key="4">
    <source>
        <dbReference type="SAM" id="MobiDB-lite"/>
    </source>
</evidence>
<dbReference type="GO" id="GO:0140664">
    <property type="term" value="F:ATP-dependent DNA damage sensor activity"/>
    <property type="evidence" value="ECO:0007669"/>
    <property type="project" value="InterPro"/>
</dbReference>
<dbReference type="GO" id="GO:0005524">
    <property type="term" value="F:ATP binding"/>
    <property type="evidence" value="ECO:0007669"/>
    <property type="project" value="InterPro"/>
</dbReference>
<dbReference type="SUPFAM" id="SSF55874">
    <property type="entry name" value="ATPase domain of HSP90 chaperone/DNA topoisomerase II/histidine kinase"/>
    <property type="match status" value="1"/>
</dbReference>
<dbReference type="PROSITE" id="PS50118">
    <property type="entry name" value="HMG_BOX_2"/>
    <property type="match status" value="1"/>
</dbReference>
<gene>
    <name evidence="6" type="primary">PMS1</name>
    <name evidence="6" type="ORF">GWK47_032221</name>
</gene>